<organism evidence="2 3">
    <name type="scientific">Candidatus Roizmanbacteria bacterium RIFCSPLOWO2_01_FULL_35_13</name>
    <dbReference type="NCBI Taxonomy" id="1802055"/>
    <lineage>
        <taxon>Bacteria</taxon>
        <taxon>Candidatus Roizmaniibacteriota</taxon>
    </lineage>
</organism>
<dbReference type="AlphaFoldDB" id="A0A1F7IH42"/>
<feature type="transmembrane region" description="Helical" evidence="1">
    <location>
        <begin position="68"/>
        <end position="89"/>
    </location>
</feature>
<dbReference type="STRING" id="1802055.A3A74_06390"/>
<keyword evidence="1" id="KW-1133">Transmembrane helix</keyword>
<keyword evidence="1" id="KW-0472">Membrane</keyword>
<reference evidence="2 3" key="1">
    <citation type="journal article" date="2016" name="Nat. Commun.">
        <title>Thousands of microbial genomes shed light on interconnected biogeochemical processes in an aquifer system.</title>
        <authorList>
            <person name="Anantharaman K."/>
            <person name="Brown C.T."/>
            <person name="Hug L.A."/>
            <person name="Sharon I."/>
            <person name="Castelle C.J."/>
            <person name="Probst A.J."/>
            <person name="Thomas B.C."/>
            <person name="Singh A."/>
            <person name="Wilkins M.J."/>
            <person name="Karaoz U."/>
            <person name="Brodie E.L."/>
            <person name="Williams K.H."/>
            <person name="Hubbard S.S."/>
            <person name="Banfield J.F."/>
        </authorList>
    </citation>
    <scope>NUCLEOTIDE SEQUENCE [LARGE SCALE GENOMIC DNA]</scope>
</reference>
<dbReference type="Pfam" id="PF18895">
    <property type="entry name" value="T4SS_pilin"/>
    <property type="match status" value="1"/>
</dbReference>
<feature type="transmembrane region" description="Helical" evidence="1">
    <location>
        <begin position="28"/>
        <end position="48"/>
    </location>
</feature>
<name>A0A1F7IH42_9BACT</name>
<sequence>MDVYALDLSDKNINPLAKIATIGQLMNVFLPALIIGAAILLLIMLLYGSYTWITAGGNAENVAKAQKIMTYSVFGLVLVILSLLFVRLITTIFKISAPL</sequence>
<proteinExistence type="predicted"/>
<evidence type="ECO:0000256" key="1">
    <source>
        <dbReference type="SAM" id="Phobius"/>
    </source>
</evidence>
<gene>
    <name evidence="2" type="ORF">A3A74_06390</name>
</gene>
<dbReference type="EMBL" id="MGAF01000006">
    <property type="protein sequence ID" value="OGK42635.1"/>
    <property type="molecule type" value="Genomic_DNA"/>
</dbReference>
<dbReference type="Proteomes" id="UP000179270">
    <property type="component" value="Unassembled WGS sequence"/>
</dbReference>
<evidence type="ECO:0000313" key="2">
    <source>
        <dbReference type="EMBL" id="OGK42635.1"/>
    </source>
</evidence>
<keyword evidence="1" id="KW-0812">Transmembrane</keyword>
<accession>A0A1F7IH42</accession>
<dbReference type="InterPro" id="IPR043993">
    <property type="entry name" value="T4SS_pilin"/>
</dbReference>
<protein>
    <submittedName>
        <fullName evidence="2">Uncharacterized protein</fullName>
    </submittedName>
</protein>
<evidence type="ECO:0000313" key="3">
    <source>
        <dbReference type="Proteomes" id="UP000179270"/>
    </source>
</evidence>
<comment type="caution">
    <text evidence="2">The sequence shown here is derived from an EMBL/GenBank/DDBJ whole genome shotgun (WGS) entry which is preliminary data.</text>
</comment>